<keyword evidence="2" id="KW-1185">Reference proteome</keyword>
<name>A0A851HPU1_9GAMM</name>
<dbReference type="EMBL" id="JABEVQ010000003">
    <property type="protein sequence ID" value="NWN90917.1"/>
    <property type="molecule type" value="Genomic_DNA"/>
</dbReference>
<organism evidence="1 2">
    <name type="scientific">Marinobacter adhaerens</name>
    <dbReference type="NCBI Taxonomy" id="1033846"/>
    <lineage>
        <taxon>Bacteria</taxon>
        <taxon>Pseudomonadati</taxon>
        <taxon>Pseudomonadota</taxon>
        <taxon>Gammaproteobacteria</taxon>
        <taxon>Pseudomonadales</taxon>
        <taxon>Marinobacteraceae</taxon>
        <taxon>Marinobacter</taxon>
    </lineage>
</organism>
<dbReference type="Proteomes" id="UP000536442">
    <property type="component" value="Unassembled WGS sequence"/>
</dbReference>
<comment type="caution">
    <text evidence="1">The sequence shown here is derived from an EMBL/GenBank/DDBJ whole genome shotgun (WGS) entry which is preliminary data.</text>
</comment>
<proteinExistence type="predicted"/>
<gene>
    <name evidence="1" type="ORF">HLV39_05350</name>
</gene>
<protein>
    <submittedName>
        <fullName evidence="1">Uncharacterized protein</fullName>
    </submittedName>
</protein>
<sequence>MLVNFSVHVSRKSFLAAVIHYISKGFCTYTTGSVSVEKLPKMINKFDCKYGVLDSKNDFDRKRRNGVARCRLVVFYPADNETTNCSQKADFILLATKGAGPVYELERMSEVKPGSPLRYDTLILRKEAGLRGGGNVKGSWSWYLNQKAYKEFRESCIHAVKMRGLKRAKVLTGQLMNYPGFHGVRKQRASIFRSMKRTGIHAGHSEKALDFIPAKQYWVRKGKKETETLRSLLKQRQ</sequence>
<accession>A0A851HPU1</accession>
<reference evidence="1 2" key="1">
    <citation type="submission" date="2020-03" db="EMBL/GenBank/DDBJ databases">
        <title>Metagenomic, metatranscriptomic, and metabolomic analyses revealed the key microbes and metabolic features during the fermentation of ganjang, Korean traditional soy sauce.</title>
        <authorList>
            <person name="Chun B.H."/>
            <person name="Jeon C.O."/>
        </authorList>
    </citation>
    <scope>NUCLEOTIDE SEQUENCE [LARGE SCALE GENOMIC DNA]</scope>
    <source>
        <strain evidence="1 2">KG14</strain>
    </source>
</reference>
<dbReference type="AlphaFoldDB" id="A0A851HPU1"/>
<evidence type="ECO:0000313" key="1">
    <source>
        <dbReference type="EMBL" id="NWN90917.1"/>
    </source>
</evidence>
<evidence type="ECO:0000313" key="2">
    <source>
        <dbReference type="Proteomes" id="UP000536442"/>
    </source>
</evidence>